<dbReference type="AlphaFoldDB" id="A0A1I5N2T2"/>
<dbReference type="EMBL" id="FOWZ01000002">
    <property type="protein sequence ID" value="SFP16027.1"/>
    <property type="molecule type" value="Genomic_DNA"/>
</dbReference>
<evidence type="ECO:0000256" key="1">
    <source>
        <dbReference type="SAM" id="SignalP"/>
    </source>
</evidence>
<dbReference type="STRING" id="604088.SAMN04488060_1746"/>
<evidence type="ECO:0000313" key="2">
    <source>
        <dbReference type="EMBL" id="SFP16027.1"/>
    </source>
</evidence>
<feature type="chain" id="PRO_5011779612" evidence="1">
    <location>
        <begin position="22"/>
        <end position="180"/>
    </location>
</feature>
<keyword evidence="3" id="KW-1185">Reference proteome</keyword>
<gene>
    <name evidence="2" type="ORF">SAMN04488060_1746</name>
</gene>
<proteinExistence type="predicted"/>
<dbReference type="RefSeq" id="WP_090480018.1">
    <property type="nucleotide sequence ID" value="NZ_FOWZ01000002.1"/>
</dbReference>
<protein>
    <submittedName>
        <fullName evidence="2">Uncharacterized protein</fullName>
    </submittedName>
</protein>
<dbReference type="Proteomes" id="UP000199331">
    <property type="component" value="Unassembled WGS sequence"/>
</dbReference>
<feature type="signal peptide" evidence="1">
    <location>
        <begin position="1"/>
        <end position="21"/>
    </location>
</feature>
<reference evidence="3" key="1">
    <citation type="submission" date="2016-10" db="EMBL/GenBank/DDBJ databases">
        <authorList>
            <person name="Varghese N."/>
            <person name="Submissions S."/>
        </authorList>
    </citation>
    <scope>NUCLEOTIDE SEQUENCE [LARGE SCALE GENOMIC DNA]</scope>
    <source>
        <strain evidence="3">CGMCC 1.7715</strain>
    </source>
</reference>
<organism evidence="2 3">
    <name type="scientific">Qipengyuania nanhaisediminis</name>
    <dbReference type="NCBI Taxonomy" id="604088"/>
    <lineage>
        <taxon>Bacteria</taxon>
        <taxon>Pseudomonadati</taxon>
        <taxon>Pseudomonadota</taxon>
        <taxon>Alphaproteobacteria</taxon>
        <taxon>Sphingomonadales</taxon>
        <taxon>Erythrobacteraceae</taxon>
        <taxon>Qipengyuania</taxon>
    </lineage>
</organism>
<keyword evidence="1" id="KW-0732">Signal</keyword>
<name>A0A1I5N2T2_9SPHN</name>
<sequence>MMRYLVLFVALSCTAPFTATAQDSEAEMRAAPFGHRPWGQTNPGQEPIQIGVTIEKDGEFFWRGQVDGRQDSIEISSGFSENPGCIIILTALGGITPSHTLADAGVPKLKINIRPYNSRAANPERFDFSFEYERSVLNGNPCHGRSDVRITTMSNRLYIKSGERVILPPYSGFQITLERK</sequence>
<accession>A0A1I5N2T2</accession>
<evidence type="ECO:0000313" key="3">
    <source>
        <dbReference type="Proteomes" id="UP000199331"/>
    </source>
</evidence>